<dbReference type="OrthoDB" id="8453915at2"/>
<evidence type="ECO:0000313" key="2">
    <source>
        <dbReference type="Proteomes" id="UP000238493"/>
    </source>
</evidence>
<dbReference type="EMBL" id="PTRC01000012">
    <property type="protein sequence ID" value="PQA74122.1"/>
    <property type="molecule type" value="Genomic_DNA"/>
</dbReference>
<dbReference type="AlphaFoldDB" id="A0A2S7J1I6"/>
<organism evidence="1 2">
    <name type="scientific">Brucella oryzae</name>
    <dbReference type="NCBI Taxonomy" id="335286"/>
    <lineage>
        <taxon>Bacteria</taxon>
        <taxon>Pseudomonadati</taxon>
        <taxon>Pseudomonadota</taxon>
        <taxon>Alphaproteobacteria</taxon>
        <taxon>Hyphomicrobiales</taxon>
        <taxon>Brucellaceae</taxon>
        <taxon>Brucella/Ochrobactrum group</taxon>
        <taxon>Brucella</taxon>
    </lineage>
</organism>
<proteinExistence type="predicted"/>
<comment type="caution">
    <text evidence="1">The sequence shown here is derived from an EMBL/GenBank/DDBJ whole genome shotgun (WGS) entry which is preliminary data.</text>
</comment>
<gene>
    <name evidence="1" type="ORF">C3731_07240</name>
</gene>
<dbReference type="Proteomes" id="UP000238493">
    <property type="component" value="Unassembled WGS sequence"/>
</dbReference>
<reference evidence="1 2" key="1">
    <citation type="submission" date="2018-02" db="EMBL/GenBank/DDBJ databases">
        <title>Draft genome sequence of Ochrobactrum oryzae found in Brazil.</title>
        <authorList>
            <person name="Cerdeira L."/>
            <person name="Andrade F."/>
            <person name="Zacariotto T."/>
            <person name="Barbosa B."/>
            <person name="Santos S."/>
            <person name="Cassetari V."/>
            <person name="Lincopan N."/>
        </authorList>
    </citation>
    <scope>NUCLEOTIDE SEQUENCE [LARGE SCALE GENOMIC DNA]</scope>
    <source>
        <strain evidence="1 2">OA447</strain>
    </source>
</reference>
<sequence>MLWFLFEPEHWNLSRTAQENCIGGGSDAPFRQFALRYAPRQNIGFLEQRYMPNSARAVPVKPESWNRSTSLFLSICLTQNRFALLLEMLS</sequence>
<keyword evidence="2" id="KW-1185">Reference proteome</keyword>
<evidence type="ECO:0000313" key="1">
    <source>
        <dbReference type="EMBL" id="PQA74122.1"/>
    </source>
</evidence>
<protein>
    <submittedName>
        <fullName evidence="1">Uncharacterized protein</fullName>
    </submittedName>
</protein>
<accession>A0A2S7J1I6</accession>
<name>A0A2S7J1I6_9HYPH</name>